<evidence type="ECO:0000313" key="3">
    <source>
        <dbReference type="EMBL" id="KEZ45117.1"/>
    </source>
</evidence>
<feature type="region of interest" description="Disordered" evidence="1">
    <location>
        <begin position="262"/>
        <end position="284"/>
    </location>
</feature>
<dbReference type="OrthoDB" id="4524870at2759"/>
<reference evidence="3 4" key="1">
    <citation type="journal article" date="2014" name="Genome Announc.">
        <title>Draft genome sequence of the pathogenic fungus Scedosporium apiospermum.</title>
        <authorList>
            <person name="Vandeputte P."/>
            <person name="Ghamrawi S."/>
            <person name="Rechenmann M."/>
            <person name="Iltis A."/>
            <person name="Giraud S."/>
            <person name="Fleury M."/>
            <person name="Thornton C."/>
            <person name="Delhaes L."/>
            <person name="Meyer W."/>
            <person name="Papon N."/>
            <person name="Bouchara J.P."/>
        </authorList>
    </citation>
    <scope>NUCLEOTIDE SEQUENCE [LARGE SCALE GENOMIC DNA]</scope>
    <source>
        <strain evidence="3 4">IHEM 14462</strain>
    </source>
</reference>
<accession>A0A084GCQ5</accession>
<dbReference type="GeneID" id="27721622"/>
<evidence type="ECO:0000313" key="4">
    <source>
        <dbReference type="Proteomes" id="UP000028545"/>
    </source>
</evidence>
<sequence>MAAGRRSRLVTIVGALLASSTSAQTCDYSKRGNCINAEASASLKIDFAPLFTSPPTLVFAIDNLEDKDVQDFLSADKQLKAPTGDDPAQAIAFWFEYDNSTVNFDSSQERAYYAWALESNSTNDIGGNDGGCENLLGAQCVSDLKSLFTGVGDKVGESLVEFFHSPPAKINCPNVLWDDGSGAPRTWFARLSSLFAITNDPLPSGNASYTHTAPRLRYRSFEEQKSTAIVAFTLGWSLSGGGRDNATISTACLRVGDAPSGAWKTGDSGNTDDSGKTGDSGNGSAVNSISSTAVLALLAALWAVMV</sequence>
<evidence type="ECO:0000256" key="2">
    <source>
        <dbReference type="SAM" id="SignalP"/>
    </source>
</evidence>
<proteinExistence type="predicted"/>
<gene>
    <name evidence="3" type="ORF">SAPIO_CDS2550</name>
</gene>
<comment type="caution">
    <text evidence="3">The sequence shown here is derived from an EMBL/GenBank/DDBJ whole genome shotgun (WGS) entry which is preliminary data.</text>
</comment>
<dbReference type="RefSeq" id="XP_016644916.1">
    <property type="nucleotide sequence ID" value="XM_016785540.1"/>
</dbReference>
<dbReference type="Proteomes" id="UP000028545">
    <property type="component" value="Unassembled WGS sequence"/>
</dbReference>
<dbReference type="HOGENOM" id="CLU_909608_0_0_1"/>
<dbReference type="VEuPathDB" id="FungiDB:SAPIO_CDS2550"/>
<dbReference type="EMBL" id="JOWA01000086">
    <property type="protein sequence ID" value="KEZ45117.1"/>
    <property type="molecule type" value="Genomic_DNA"/>
</dbReference>
<keyword evidence="4" id="KW-1185">Reference proteome</keyword>
<dbReference type="KEGG" id="sapo:SAPIO_CDS2550"/>
<keyword evidence="2" id="KW-0732">Signal</keyword>
<feature type="signal peptide" evidence="2">
    <location>
        <begin position="1"/>
        <end position="23"/>
    </location>
</feature>
<name>A0A084GCQ5_PSEDA</name>
<evidence type="ECO:0000256" key="1">
    <source>
        <dbReference type="SAM" id="MobiDB-lite"/>
    </source>
</evidence>
<feature type="chain" id="PRO_5001775701" evidence="2">
    <location>
        <begin position="24"/>
        <end position="306"/>
    </location>
</feature>
<dbReference type="AlphaFoldDB" id="A0A084GCQ5"/>
<organism evidence="3 4">
    <name type="scientific">Pseudallescheria apiosperma</name>
    <name type="common">Scedosporium apiospermum</name>
    <dbReference type="NCBI Taxonomy" id="563466"/>
    <lineage>
        <taxon>Eukaryota</taxon>
        <taxon>Fungi</taxon>
        <taxon>Dikarya</taxon>
        <taxon>Ascomycota</taxon>
        <taxon>Pezizomycotina</taxon>
        <taxon>Sordariomycetes</taxon>
        <taxon>Hypocreomycetidae</taxon>
        <taxon>Microascales</taxon>
        <taxon>Microascaceae</taxon>
        <taxon>Scedosporium</taxon>
    </lineage>
</organism>
<protein>
    <submittedName>
        <fullName evidence="3">Uncharacterized protein</fullName>
    </submittedName>
</protein>
<feature type="compositionally biased region" description="Polar residues" evidence="1">
    <location>
        <begin position="267"/>
        <end position="284"/>
    </location>
</feature>